<evidence type="ECO:0000256" key="1">
    <source>
        <dbReference type="ARBA" id="ARBA00022723"/>
    </source>
</evidence>
<evidence type="ECO:0000256" key="3">
    <source>
        <dbReference type="ARBA" id="ARBA00023014"/>
    </source>
</evidence>
<dbReference type="InterPro" id="IPR015931">
    <property type="entry name" value="Acnase/IPM_dHydase_lsu_aba_1/3"/>
</dbReference>
<keyword evidence="1" id="KW-0479">Metal-binding</keyword>
<dbReference type="InterPro" id="IPR001030">
    <property type="entry name" value="Acoase/IPM_deHydtase_lsu_aba"/>
</dbReference>
<gene>
    <name evidence="5" type="ORF">LCGC14_1132290</name>
</gene>
<name>A0A0F9M0P5_9ZZZZ</name>
<feature type="domain" description="Aconitase/3-isopropylmalate dehydratase large subunit alpha/beta/alpha" evidence="4">
    <location>
        <begin position="76"/>
        <end position="140"/>
    </location>
</feature>
<dbReference type="EMBL" id="LAZR01005311">
    <property type="protein sequence ID" value="KKN00980.1"/>
    <property type="molecule type" value="Genomic_DNA"/>
</dbReference>
<proteinExistence type="predicted"/>
<dbReference type="InterPro" id="IPR006249">
    <property type="entry name" value="Aconitase/IRP2"/>
</dbReference>
<keyword evidence="2" id="KW-0408">Iron</keyword>
<feature type="non-terminal residue" evidence="5">
    <location>
        <position position="154"/>
    </location>
</feature>
<dbReference type="AlphaFoldDB" id="A0A0F9M0P5"/>
<organism evidence="5">
    <name type="scientific">marine sediment metagenome</name>
    <dbReference type="NCBI Taxonomy" id="412755"/>
    <lineage>
        <taxon>unclassified sequences</taxon>
        <taxon>metagenomes</taxon>
        <taxon>ecological metagenomes</taxon>
    </lineage>
</organism>
<dbReference type="InterPro" id="IPR036008">
    <property type="entry name" value="Aconitase_4Fe-4S_dom"/>
</dbReference>
<dbReference type="GO" id="GO:0046872">
    <property type="term" value="F:metal ion binding"/>
    <property type="evidence" value="ECO:0007669"/>
    <property type="project" value="UniProtKB-KW"/>
</dbReference>
<dbReference type="SUPFAM" id="SSF53732">
    <property type="entry name" value="Aconitase iron-sulfur domain"/>
    <property type="match status" value="1"/>
</dbReference>
<evidence type="ECO:0000256" key="2">
    <source>
        <dbReference type="ARBA" id="ARBA00023004"/>
    </source>
</evidence>
<dbReference type="GO" id="GO:0051536">
    <property type="term" value="F:iron-sulfur cluster binding"/>
    <property type="evidence" value="ECO:0007669"/>
    <property type="project" value="UniProtKB-KW"/>
</dbReference>
<protein>
    <recommendedName>
        <fullName evidence="4">Aconitase/3-isopropylmalate dehydratase large subunit alpha/beta/alpha domain-containing protein</fullName>
    </recommendedName>
</protein>
<evidence type="ECO:0000313" key="5">
    <source>
        <dbReference type="EMBL" id="KKN00980.1"/>
    </source>
</evidence>
<comment type="caution">
    <text evidence="5">The sequence shown here is derived from an EMBL/GenBank/DDBJ whole genome shotgun (WGS) entry which is preliminary data.</text>
</comment>
<sequence>MKEIDIQDKLREKINTKDGTASIYNLKKLKDIGFPDINQLPYSLRILLENIIRNLDGEFVTEKDFLALSTWVPNQKEKKEIPYIPSRVLLQDFTGVPSVVDLAALRSALKKAGGDPDKINPLIPVDLVIDHSIQVDYYGTIDAQKLNEEKEFAR</sequence>
<accession>A0A0F9M0P5</accession>
<dbReference type="PANTHER" id="PTHR11670">
    <property type="entry name" value="ACONITASE/IRON-RESPONSIVE ELEMENT FAMILY MEMBER"/>
    <property type="match status" value="1"/>
</dbReference>
<keyword evidence="3" id="KW-0411">Iron-sulfur</keyword>
<dbReference type="Gene3D" id="3.30.499.10">
    <property type="entry name" value="Aconitase, domain 3"/>
    <property type="match status" value="1"/>
</dbReference>
<evidence type="ECO:0000259" key="4">
    <source>
        <dbReference type="Pfam" id="PF00330"/>
    </source>
</evidence>
<reference evidence="5" key="1">
    <citation type="journal article" date="2015" name="Nature">
        <title>Complex archaea that bridge the gap between prokaryotes and eukaryotes.</title>
        <authorList>
            <person name="Spang A."/>
            <person name="Saw J.H."/>
            <person name="Jorgensen S.L."/>
            <person name="Zaremba-Niedzwiedzka K."/>
            <person name="Martijn J."/>
            <person name="Lind A.E."/>
            <person name="van Eijk R."/>
            <person name="Schleper C."/>
            <person name="Guy L."/>
            <person name="Ettema T.J."/>
        </authorList>
    </citation>
    <scope>NUCLEOTIDE SEQUENCE</scope>
</reference>
<dbReference type="Pfam" id="PF00330">
    <property type="entry name" value="Aconitase"/>
    <property type="match status" value="1"/>
</dbReference>